<proteinExistence type="predicted"/>
<dbReference type="STRING" id="151549.A0A4C1SXN0"/>
<organism evidence="2 3">
    <name type="scientific">Eumeta variegata</name>
    <name type="common">Bagworm moth</name>
    <name type="synonym">Eumeta japonica</name>
    <dbReference type="NCBI Taxonomy" id="151549"/>
    <lineage>
        <taxon>Eukaryota</taxon>
        <taxon>Metazoa</taxon>
        <taxon>Ecdysozoa</taxon>
        <taxon>Arthropoda</taxon>
        <taxon>Hexapoda</taxon>
        <taxon>Insecta</taxon>
        <taxon>Pterygota</taxon>
        <taxon>Neoptera</taxon>
        <taxon>Endopterygota</taxon>
        <taxon>Lepidoptera</taxon>
        <taxon>Glossata</taxon>
        <taxon>Ditrysia</taxon>
        <taxon>Tineoidea</taxon>
        <taxon>Psychidae</taxon>
        <taxon>Oiketicinae</taxon>
        <taxon>Eumeta</taxon>
    </lineage>
</organism>
<evidence type="ECO:0000313" key="3">
    <source>
        <dbReference type="Proteomes" id="UP000299102"/>
    </source>
</evidence>
<dbReference type="AlphaFoldDB" id="A0A4C1SXN0"/>
<feature type="region of interest" description="Disordered" evidence="1">
    <location>
        <begin position="88"/>
        <end position="112"/>
    </location>
</feature>
<dbReference type="EMBL" id="BGZK01007881">
    <property type="protein sequence ID" value="GBP06027.1"/>
    <property type="molecule type" value="Genomic_DNA"/>
</dbReference>
<reference evidence="2 3" key="1">
    <citation type="journal article" date="2019" name="Commun. Biol.">
        <title>The bagworm genome reveals a unique fibroin gene that provides high tensile strength.</title>
        <authorList>
            <person name="Kono N."/>
            <person name="Nakamura H."/>
            <person name="Ohtoshi R."/>
            <person name="Tomita M."/>
            <person name="Numata K."/>
            <person name="Arakawa K."/>
        </authorList>
    </citation>
    <scope>NUCLEOTIDE SEQUENCE [LARGE SCALE GENOMIC DNA]</scope>
</reference>
<comment type="caution">
    <text evidence="2">The sequence shown here is derived from an EMBL/GenBank/DDBJ whole genome shotgun (WGS) entry which is preliminary data.</text>
</comment>
<name>A0A4C1SXN0_EUMVA</name>
<evidence type="ECO:0000256" key="1">
    <source>
        <dbReference type="SAM" id="MobiDB-lite"/>
    </source>
</evidence>
<evidence type="ECO:0000313" key="2">
    <source>
        <dbReference type="EMBL" id="GBP06027.1"/>
    </source>
</evidence>
<keyword evidence="3" id="KW-1185">Reference proteome</keyword>
<sequence>MIPQITEGLNAMLSNPAIHNMFSNSDIDLSTLQAMSENQAIMGAIGQFFAGLRGGGGGGMPDGSTTIPPMPNDMMQLFQVISQQLTNAAANQTENSANQPQSNADQNQPPSN</sequence>
<protein>
    <submittedName>
        <fullName evidence="2">Uncharacterized protein</fullName>
    </submittedName>
</protein>
<accession>A0A4C1SXN0</accession>
<dbReference type="Proteomes" id="UP000299102">
    <property type="component" value="Unassembled WGS sequence"/>
</dbReference>
<gene>
    <name evidence="2" type="ORF">EVAR_73467_1</name>
</gene>
<dbReference type="OrthoDB" id="2335338at2759"/>